<evidence type="ECO:0000313" key="1">
    <source>
        <dbReference type="EMBL" id="GGN73016.1"/>
    </source>
</evidence>
<evidence type="ECO:0008006" key="3">
    <source>
        <dbReference type="Google" id="ProtNLM"/>
    </source>
</evidence>
<reference evidence="2" key="1">
    <citation type="journal article" date="2019" name="Int. J. Syst. Evol. Microbiol.">
        <title>The Global Catalogue of Microorganisms (GCM) 10K type strain sequencing project: providing services to taxonomists for standard genome sequencing and annotation.</title>
        <authorList>
            <consortium name="The Broad Institute Genomics Platform"/>
            <consortium name="The Broad Institute Genome Sequencing Center for Infectious Disease"/>
            <person name="Wu L."/>
            <person name="Ma J."/>
        </authorList>
    </citation>
    <scope>NUCLEOTIDE SEQUENCE [LARGE SCALE GENOMIC DNA]</scope>
    <source>
        <strain evidence="2">CGMCC 4.7329</strain>
    </source>
</reference>
<comment type="caution">
    <text evidence="1">The sequence shown here is derived from an EMBL/GenBank/DDBJ whole genome shotgun (WGS) entry which is preliminary data.</text>
</comment>
<dbReference type="SUPFAM" id="SSF53335">
    <property type="entry name" value="S-adenosyl-L-methionine-dependent methyltransferases"/>
    <property type="match status" value="1"/>
</dbReference>
<organism evidence="1 2">
    <name type="scientific">Nocardia rhizosphaerihabitans</name>
    <dbReference type="NCBI Taxonomy" id="1691570"/>
    <lineage>
        <taxon>Bacteria</taxon>
        <taxon>Bacillati</taxon>
        <taxon>Actinomycetota</taxon>
        <taxon>Actinomycetes</taxon>
        <taxon>Mycobacteriales</taxon>
        <taxon>Nocardiaceae</taxon>
        <taxon>Nocardia</taxon>
    </lineage>
</organism>
<sequence length="276" mass="30635">MARGRREEDGLTIKGLAPVGTITRGTTGVNRLRRSDRWLVHDDLVTARLRTAAAPLVVDLGYGAAPWTTFELAARLRTVRPDLQVVGLEIDPARVVDGRDGVRFARGGFELAGLNPVLVRAFNVLRQYPEDAVPDAWARIQSNLVPGGLLVDGTCDELGRRSAWVLLDRHRPLSLTLAWDPFTVERPSDIAERLPKVLIHRNIPGERVHALLTAADRAWDRSAALAPFGPRIRWRGAAEMLRAEGFPVRAYRRRMRDCVLSVPWQTVAPNGWSDAG</sequence>
<protein>
    <recommendedName>
        <fullName evidence="3">Methylase</fullName>
    </recommendedName>
</protein>
<dbReference type="EMBL" id="BMNE01000002">
    <property type="protein sequence ID" value="GGN73016.1"/>
    <property type="molecule type" value="Genomic_DNA"/>
</dbReference>
<accession>A0ABQ2KAE9</accession>
<name>A0ABQ2KAE9_9NOCA</name>
<keyword evidence="2" id="KW-1185">Reference proteome</keyword>
<dbReference type="InterPro" id="IPR029063">
    <property type="entry name" value="SAM-dependent_MTases_sf"/>
</dbReference>
<dbReference type="Proteomes" id="UP000658127">
    <property type="component" value="Unassembled WGS sequence"/>
</dbReference>
<evidence type="ECO:0000313" key="2">
    <source>
        <dbReference type="Proteomes" id="UP000658127"/>
    </source>
</evidence>
<gene>
    <name evidence="1" type="ORF">GCM10011610_14930</name>
</gene>
<proteinExistence type="predicted"/>